<organism evidence="7">
    <name type="scientific">marine metagenome</name>
    <dbReference type="NCBI Taxonomy" id="408172"/>
    <lineage>
        <taxon>unclassified sequences</taxon>
        <taxon>metagenomes</taxon>
        <taxon>ecological metagenomes</taxon>
    </lineage>
</organism>
<sequence length="292" mass="32828">MALVILLIVTSWILVSKDMLAKNYEVFQVESGSSISDVAKELSDKRLIKSKLFFKSLSKFLGANKKLKSGYYQISPNMSILAFLDNISNGSVLTTKVTLIEGKTIKYYFEQLSLDPSLESKGSLEDVMQSIGVKAPYDGWFFPETYNFNYGESVENVLRRSYKEMQQKVSDLWINRDKGLPLKSPYDAIILASLIENETALDNEKTLIAGVFIRRINEGMRLQADPTVIYALGDTYTPPLKKADLKIDSLYNTYRNKGLPPSAISSVSYQSLYAALHPDKGNDLYFVSKKDG</sequence>
<dbReference type="GO" id="GO:0016829">
    <property type="term" value="F:lyase activity"/>
    <property type="evidence" value="ECO:0007669"/>
    <property type="project" value="UniProtKB-KW"/>
</dbReference>
<dbReference type="Pfam" id="PF02618">
    <property type="entry name" value="YceG"/>
    <property type="match status" value="1"/>
</dbReference>
<dbReference type="HAMAP" id="MF_02065">
    <property type="entry name" value="MltG"/>
    <property type="match status" value="1"/>
</dbReference>
<keyword evidence="5" id="KW-0456">Lyase</keyword>
<dbReference type="PANTHER" id="PTHR30518">
    <property type="entry name" value="ENDOLYTIC MUREIN TRANSGLYCOSYLASE"/>
    <property type="match status" value="1"/>
</dbReference>
<gene>
    <name evidence="7" type="ORF">METZ01_LOCUS287555</name>
</gene>
<dbReference type="NCBIfam" id="TIGR00247">
    <property type="entry name" value="endolytic transglycosylase MltG"/>
    <property type="match status" value="1"/>
</dbReference>
<feature type="non-terminal residue" evidence="7">
    <location>
        <position position="292"/>
    </location>
</feature>
<evidence type="ECO:0000256" key="6">
    <source>
        <dbReference type="ARBA" id="ARBA00023316"/>
    </source>
</evidence>
<dbReference type="GO" id="GO:0071555">
    <property type="term" value="P:cell wall organization"/>
    <property type="evidence" value="ECO:0007669"/>
    <property type="project" value="UniProtKB-KW"/>
</dbReference>
<dbReference type="AlphaFoldDB" id="A0A382LIK9"/>
<keyword evidence="1" id="KW-1003">Cell membrane</keyword>
<evidence type="ECO:0000256" key="5">
    <source>
        <dbReference type="ARBA" id="ARBA00023239"/>
    </source>
</evidence>
<keyword evidence="2" id="KW-0812">Transmembrane</keyword>
<dbReference type="InterPro" id="IPR003770">
    <property type="entry name" value="MLTG-like"/>
</dbReference>
<proteinExistence type="inferred from homology"/>
<keyword evidence="3" id="KW-1133">Transmembrane helix</keyword>
<evidence type="ECO:0000256" key="4">
    <source>
        <dbReference type="ARBA" id="ARBA00023136"/>
    </source>
</evidence>
<evidence type="ECO:0000313" key="7">
    <source>
        <dbReference type="EMBL" id="SVC34701.1"/>
    </source>
</evidence>
<name>A0A382LIK9_9ZZZZ</name>
<evidence type="ECO:0000256" key="2">
    <source>
        <dbReference type="ARBA" id="ARBA00022692"/>
    </source>
</evidence>
<keyword evidence="4" id="KW-0472">Membrane</keyword>
<dbReference type="Gene3D" id="3.30.1490.480">
    <property type="entry name" value="Endolytic murein transglycosylase"/>
    <property type="match status" value="1"/>
</dbReference>
<evidence type="ECO:0000256" key="3">
    <source>
        <dbReference type="ARBA" id="ARBA00022989"/>
    </source>
</evidence>
<accession>A0A382LIK9</accession>
<evidence type="ECO:0000256" key="1">
    <source>
        <dbReference type="ARBA" id="ARBA00022475"/>
    </source>
</evidence>
<dbReference type="EMBL" id="UINC01086335">
    <property type="protein sequence ID" value="SVC34701.1"/>
    <property type="molecule type" value="Genomic_DNA"/>
</dbReference>
<protein>
    <recommendedName>
        <fullName evidence="8">Endolytic transglycosylase MltG</fullName>
    </recommendedName>
</protein>
<reference evidence="7" key="1">
    <citation type="submission" date="2018-05" db="EMBL/GenBank/DDBJ databases">
        <authorList>
            <person name="Lanie J.A."/>
            <person name="Ng W.-L."/>
            <person name="Kazmierczak K.M."/>
            <person name="Andrzejewski T.M."/>
            <person name="Davidsen T.M."/>
            <person name="Wayne K.J."/>
            <person name="Tettelin H."/>
            <person name="Glass J.I."/>
            <person name="Rusch D."/>
            <person name="Podicherti R."/>
            <person name="Tsui H.-C.T."/>
            <person name="Winkler M.E."/>
        </authorList>
    </citation>
    <scope>NUCLEOTIDE SEQUENCE</scope>
</reference>
<dbReference type="CDD" id="cd08010">
    <property type="entry name" value="MltG_like"/>
    <property type="match status" value="1"/>
</dbReference>
<evidence type="ECO:0008006" key="8">
    <source>
        <dbReference type="Google" id="ProtNLM"/>
    </source>
</evidence>
<dbReference type="PANTHER" id="PTHR30518:SF2">
    <property type="entry name" value="ENDOLYTIC MUREIN TRANSGLYCOSYLASE"/>
    <property type="match status" value="1"/>
</dbReference>
<keyword evidence="6" id="KW-0961">Cell wall biogenesis/degradation</keyword>